<evidence type="ECO:0000313" key="2">
    <source>
        <dbReference type="EMBL" id="SVE56398.1"/>
    </source>
</evidence>
<dbReference type="AlphaFoldDB" id="A0A383EK06"/>
<feature type="region of interest" description="Disordered" evidence="1">
    <location>
        <begin position="38"/>
        <end position="66"/>
    </location>
</feature>
<sequence length="108" mass="12286">MGEGKLREKARDDFSDCKKCQEAEGRLRAKNYFIHNKVTTSLSTRRSSQKNHESRQGPSLPGGSHILTQIHSYTHEALPRCLIEGVDFFTKKYIDHVAPTVKEIVGWS</sequence>
<gene>
    <name evidence="2" type="ORF">METZ01_LOCUS509252</name>
</gene>
<proteinExistence type="predicted"/>
<reference evidence="2" key="1">
    <citation type="submission" date="2018-05" db="EMBL/GenBank/DDBJ databases">
        <authorList>
            <person name="Lanie J.A."/>
            <person name="Ng W.-L."/>
            <person name="Kazmierczak K.M."/>
            <person name="Andrzejewski T.M."/>
            <person name="Davidsen T.M."/>
            <person name="Wayne K.J."/>
            <person name="Tettelin H."/>
            <person name="Glass J.I."/>
            <person name="Rusch D."/>
            <person name="Podicherti R."/>
            <person name="Tsui H.-C.T."/>
            <person name="Winkler M.E."/>
        </authorList>
    </citation>
    <scope>NUCLEOTIDE SEQUENCE</scope>
</reference>
<dbReference type="EMBL" id="UINC01226070">
    <property type="protein sequence ID" value="SVE56398.1"/>
    <property type="molecule type" value="Genomic_DNA"/>
</dbReference>
<accession>A0A383EK06</accession>
<protein>
    <submittedName>
        <fullName evidence="2">Uncharacterized protein</fullName>
    </submittedName>
</protein>
<organism evidence="2">
    <name type="scientific">marine metagenome</name>
    <dbReference type="NCBI Taxonomy" id="408172"/>
    <lineage>
        <taxon>unclassified sequences</taxon>
        <taxon>metagenomes</taxon>
        <taxon>ecological metagenomes</taxon>
    </lineage>
</organism>
<evidence type="ECO:0000256" key="1">
    <source>
        <dbReference type="SAM" id="MobiDB-lite"/>
    </source>
</evidence>
<name>A0A383EK06_9ZZZZ</name>